<dbReference type="HOGENOM" id="CLU_2170352_0_0_1"/>
<dbReference type="AlphaFoldDB" id="F0UCD7"/>
<evidence type="ECO:0000313" key="2">
    <source>
        <dbReference type="Proteomes" id="UP000008142"/>
    </source>
</evidence>
<dbReference type="OMA" id="YYDCREL"/>
<dbReference type="EMBL" id="DS990637">
    <property type="protein sequence ID" value="EGC44030.1"/>
    <property type="molecule type" value="Genomic_DNA"/>
</dbReference>
<organism evidence="2">
    <name type="scientific">Ajellomyces capsulatus (strain H88)</name>
    <name type="common">Darling's disease fungus</name>
    <name type="synonym">Histoplasma capsulatum</name>
    <dbReference type="NCBI Taxonomy" id="544711"/>
    <lineage>
        <taxon>Eukaryota</taxon>
        <taxon>Fungi</taxon>
        <taxon>Dikarya</taxon>
        <taxon>Ascomycota</taxon>
        <taxon>Pezizomycotina</taxon>
        <taxon>Eurotiomycetes</taxon>
        <taxon>Eurotiomycetidae</taxon>
        <taxon>Onygenales</taxon>
        <taxon>Ajellomycetaceae</taxon>
        <taxon>Histoplasma</taxon>
    </lineage>
</organism>
<sequence>MVIIVSIPVLLNSHIAVLDGYGLDDWFDTLKVASPGRQGDGKIFKFKFFVLAKNFGMVVRKINPPTPPLLPANAPGPHPVYYDCRELASLVFHPSHPSHSSKPLKRLANRLRQDVITGFANSSILTA</sequence>
<name>F0UCD7_AJEC8</name>
<reference evidence="2" key="1">
    <citation type="submission" date="2008-07" db="EMBL/GenBank/DDBJ databases">
        <title>Annotation of Ajellomyces capsulatus strain H88.</title>
        <authorList>
            <person name="Champion M."/>
            <person name="Cuomo C."/>
            <person name="Ma L.-J."/>
            <person name="Henn M.R."/>
            <person name="Sil A."/>
            <person name="Goldman B."/>
            <person name="Young S.K."/>
            <person name="Kodira C.D."/>
            <person name="Zeng Q."/>
            <person name="Koehrsen M."/>
            <person name="Alvarado L."/>
            <person name="Berlin A."/>
            <person name="Borenstein D."/>
            <person name="Chen Z."/>
            <person name="Engels R."/>
            <person name="Freedman E."/>
            <person name="Gellesch M."/>
            <person name="Goldberg J."/>
            <person name="Griggs A."/>
            <person name="Gujja S."/>
            <person name="Heiman D."/>
            <person name="Hepburn T."/>
            <person name="Howarth C."/>
            <person name="Jen D."/>
            <person name="Larson L."/>
            <person name="Lewis B."/>
            <person name="Mehta T."/>
            <person name="Park D."/>
            <person name="Pearson M."/>
            <person name="Roberts A."/>
            <person name="Saif S."/>
            <person name="Shea T."/>
            <person name="Shenoy N."/>
            <person name="Sisk P."/>
            <person name="Stolte C."/>
            <person name="Sykes S."/>
            <person name="Walk T."/>
            <person name="White J."/>
            <person name="Yandava C."/>
            <person name="Klein B."/>
            <person name="McEwen J.G."/>
            <person name="Puccia R."/>
            <person name="Goldman G.H."/>
            <person name="Felipe M.S."/>
            <person name="Nino-Vega G."/>
            <person name="San-Blas G."/>
            <person name="Taylor J."/>
            <person name="Mendoza L."/>
            <person name="Galagan J."/>
            <person name="Nusbaum C."/>
            <person name="Birren B."/>
        </authorList>
    </citation>
    <scope>NUCLEOTIDE SEQUENCE [LARGE SCALE GENOMIC DNA]</scope>
    <source>
        <strain evidence="2">H88</strain>
    </source>
</reference>
<accession>F0UCD7</accession>
<proteinExistence type="predicted"/>
<evidence type="ECO:0000313" key="1">
    <source>
        <dbReference type="EMBL" id="EGC44030.1"/>
    </source>
</evidence>
<gene>
    <name evidence="1" type="ORF">HCEG_03245</name>
</gene>
<dbReference type="Proteomes" id="UP000008142">
    <property type="component" value="Unassembled WGS sequence"/>
</dbReference>
<protein>
    <submittedName>
        <fullName evidence="1">Predicted protein</fullName>
    </submittedName>
</protein>